<feature type="compositionally biased region" description="Low complexity" evidence="1">
    <location>
        <begin position="10"/>
        <end position="25"/>
    </location>
</feature>
<feature type="region of interest" description="Disordered" evidence="1">
    <location>
        <begin position="118"/>
        <end position="150"/>
    </location>
</feature>
<reference evidence="3" key="1">
    <citation type="journal article" date="2019" name="Int. J. Syst. Evol. Microbiol.">
        <title>The Global Catalogue of Microorganisms (GCM) 10K type strain sequencing project: providing services to taxonomists for standard genome sequencing and annotation.</title>
        <authorList>
            <consortium name="The Broad Institute Genomics Platform"/>
            <consortium name="The Broad Institute Genome Sequencing Center for Infectious Disease"/>
            <person name="Wu L."/>
            <person name="Ma J."/>
        </authorList>
    </citation>
    <scope>NUCLEOTIDE SEQUENCE [LARGE SCALE GENOMIC DNA]</scope>
    <source>
        <strain evidence="3">JCM 17388</strain>
    </source>
</reference>
<dbReference type="InterPro" id="IPR057999">
    <property type="entry name" value="Gp49"/>
</dbReference>
<dbReference type="RefSeq" id="WP_344917397.1">
    <property type="nucleotide sequence ID" value="NZ_BAABAQ010000003.1"/>
</dbReference>
<organism evidence="2 3">
    <name type="scientific">Streptosporangium oxazolinicum</name>
    <dbReference type="NCBI Taxonomy" id="909287"/>
    <lineage>
        <taxon>Bacteria</taxon>
        <taxon>Bacillati</taxon>
        <taxon>Actinomycetota</taxon>
        <taxon>Actinomycetes</taxon>
        <taxon>Streptosporangiales</taxon>
        <taxon>Streptosporangiaceae</taxon>
        <taxon>Streptosporangium</taxon>
    </lineage>
</organism>
<protein>
    <submittedName>
        <fullName evidence="2">Uncharacterized protein</fullName>
    </submittedName>
</protein>
<name>A0ABP8ANW7_9ACTN</name>
<evidence type="ECO:0000313" key="2">
    <source>
        <dbReference type="EMBL" id="GAA4187096.1"/>
    </source>
</evidence>
<proteinExistence type="predicted"/>
<feature type="compositionally biased region" description="Polar residues" evidence="1">
    <location>
        <begin position="133"/>
        <end position="142"/>
    </location>
</feature>
<evidence type="ECO:0000313" key="3">
    <source>
        <dbReference type="Proteomes" id="UP001501251"/>
    </source>
</evidence>
<keyword evidence="3" id="KW-1185">Reference proteome</keyword>
<sequence>MSAYDADPWASEAPAADPWVAAAPTPTLPADEAQNNIPPSSTPTPSKERTITANNSTEAKGVTTTIKYGAGYDAPWTVFHSASVEEALNTLNTEAKALLELTAKVAKYAKGLDSGAVARPAAASGGGQAHQQTSTPPGQQGKSCAHGEMTYRTGTSGNTSWAGHFCSLPKGDPDQCKPIFVKQR</sequence>
<evidence type="ECO:0000256" key="1">
    <source>
        <dbReference type="SAM" id="MobiDB-lite"/>
    </source>
</evidence>
<dbReference type="Proteomes" id="UP001501251">
    <property type="component" value="Unassembled WGS sequence"/>
</dbReference>
<feature type="region of interest" description="Disordered" evidence="1">
    <location>
        <begin position="1"/>
        <end position="52"/>
    </location>
</feature>
<gene>
    <name evidence="2" type="ORF">GCM10022252_20080</name>
</gene>
<dbReference type="Pfam" id="PF25690">
    <property type="entry name" value="Phage_gp49"/>
    <property type="match status" value="1"/>
</dbReference>
<comment type="caution">
    <text evidence="2">The sequence shown here is derived from an EMBL/GenBank/DDBJ whole genome shotgun (WGS) entry which is preliminary data.</text>
</comment>
<dbReference type="EMBL" id="BAABAQ010000003">
    <property type="protein sequence ID" value="GAA4187096.1"/>
    <property type="molecule type" value="Genomic_DNA"/>
</dbReference>
<accession>A0ABP8ANW7</accession>